<evidence type="ECO:0000313" key="1">
    <source>
        <dbReference type="EMBL" id="JAH72653.1"/>
    </source>
</evidence>
<accession>A0A0E9V5W7</accession>
<dbReference type="EMBL" id="GBXM01035924">
    <property type="protein sequence ID" value="JAH72653.1"/>
    <property type="molecule type" value="Transcribed_RNA"/>
</dbReference>
<organism evidence="1">
    <name type="scientific">Anguilla anguilla</name>
    <name type="common">European freshwater eel</name>
    <name type="synonym">Muraena anguilla</name>
    <dbReference type="NCBI Taxonomy" id="7936"/>
    <lineage>
        <taxon>Eukaryota</taxon>
        <taxon>Metazoa</taxon>
        <taxon>Chordata</taxon>
        <taxon>Craniata</taxon>
        <taxon>Vertebrata</taxon>
        <taxon>Euteleostomi</taxon>
        <taxon>Actinopterygii</taxon>
        <taxon>Neopterygii</taxon>
        <taxon>Teleostei</taxon>
        <taxon>Anguilliformes</taxon>
        <taxon>Anguillidae</taxon>
        <taxon>Anguilla</taxon>
    </lineage>
</organism>
<protein>
    <submittedName>
        <fullName evidence="1">Uncharacterized protein</fullName>
    </submittedName>
</protein>
<sequence length="41" mass="5041">MSVWNLPFANFRYVPFYYYDLLQTISERIIVYTDVNLYSPK</sequence>
<name>A0A0E9V5W7_ANGAN</name>
<reference evidence="1" key="1">
    <citation type="submission" date="2014-11" db="EMBL/GenBank/DDBJ databases">
        <authorList>
            <person name="Amaro Gonzalez C."/>
        </authorList>
    </citation>
    <scope>NUCLEOTIDE SEQUENCE</scope>
</reference>
<reference evidence="1" key="2">
    <citation type="journal article" date="2015" name="Fish Shellfish Immunol.">
        <title>Early steps in the European eel (Anguilla anguilla)-Vibrio vulnificus interaction in the gills: Role of the RtxA13 toxin.</title>
        <authorList>
            <person name="Callol A."/>
            <person name="Pajuelo D."/>
            <person name="Ebbesson L."/>
            <person name="Teles M."/>
            <person name="MacKenzie S."/>
            <person name="Amaro C."/>
        </authorList>
    </citation>
    <scope>NUCLEOTIDE SEQUENCE</scope>
</reference>
<proteinExistence type="predicted"/>
<dbReference type="AlphaFoldDB" id="A0A0E9V5W7"/>